<comment type="catalytic activity">
    <reaction evidence="6">
        <text>D-lyxose = D-xylulose</text>
        <dbReference type="Rhea" id="RHEA:14201"/>
        <dbReference type="ChEBI" id="CHEBI:16789"/>
        <dbReference type="ChEBI" id="CHEBI:17140"/>
        <dbReference type="EC" id="5.3.1.15"/>
    </reaction>
</comment>
<dbReference type="InterPro" id="IPR010864">
    <property type="entry name" value="D-lyxose_isomer"/>
</dbReference>
<gene>
    <name evidence="9" type="ORF">PQJ61_09270</name>
</gene>
<dbReference type="CDD" id="cd20309">
    <property type="entry name" value="cupin_EcSI"/>
    <property type="match status" value="1"/>
</dbReference>
<sequence length="230" mass="26295">MVRKMKRSGINKAIMDLEKLLQDLSFALPGFCSWTAEDWQDKGVEYNEIRDNMLGWDVTDYGLGEFEKQGLVLVTLRNGNINNPAYKKTYSEKILMVYEGQTAPLHFHWNKMEDIINRGGGNVIFRLFNADEDGNKLNTDVEIYKDGCRFTVCAGSDVLLMPGESLTLYPYCYHEFTVQPGTGSVLVGEVSRVNDDNNDNRFYEPLGRFPEIEEDAKPYRLLCNEYPAAE</sequence>
<evidence type="ECO:0000256" key="4">
    <source>
        <dbReference type="ARBA" id="ARBA00023235"/>
    </source>
</evidence>
<dbReference type="InterPro" id="IPR014710">
    <property type="entry name" value="RmlC-like_jellyroll"/>
</dbReference>
<keyword evidence="2" id="KW-0479">Metal-binding</keyword>
<dbReference type="Pfam" id="PF07385">
    <property type="entry name" value="Lyx_isomer"/>
    <property type="match status" value="1"/>
</dbReference>
<evidence type="ECO:0000256" key="5">
    <source>
        <dbReference type="ARBA" id="ARBA00023277"/>
    </source>
</evidence>
<dbReference type="GO" id="GO:0047828">
    <property type="term" value="F:D-lyxose ketol-isomerase activity"/>
    <property type="evidence" value="ECO:0007669"/>
    <property type="project" value="UniProtKB-EC"/>
</dbReference>
<dbReference type="EC" id="5.3.1.15" evidence="8"/>
<name>A0AAJ1MMT3_9SPIO</name>
<protein>
    <recommendedName>
        <fullName evidence="8">D-lyxose ketol-isomerase</fullName>
        <ecNumber evidence="8">5.3.1.15</ecNumber>
    </recommendedName>
</protein>
<dbReference type="Proteomes" id="UP001221217">
    <property type="component" value="Unassembled WGS sequence"/>
</dbReference>
<dbReference type="AlphaFoldDB" id="A0AAJ1MMT3"/>
<dbReference type="InterPro" id="IPR047581">
    <property type="entry name" value="EcSI_cupin"/>
</dbReference>
<organism evidence="9 10">
    <name type="scientific">Candidatus Thalassospirochaeta sargassi</name>
    <dbReference type="NCBI Taxonomy" id="3119039"/>
    <lineage>
        <taxon>Bacteria</taxon>
        <taxon>Pseudomonadati</taxon>
        <taxon>Spirochaetota</taxon>
        <taxon>Spirochaetia</taxon>
        <taxon>Spirochaetales</taxon>
        <taxon>Spirochaetaceae</taxon>
        <taxon>Candidatus Thalassospirochaeta</taxon>
    </lineage>
</organism>
<comment type="caution">
    <text evidence="9">The sequence shown here is derived from an EMBL/GenBank/DDBJ whole genome shotgun (WGS) entry which is preliminary data.</text>
</comment>
<dbReference type="EMBL" id="JAQQAL010000021">
    <property type="protein sequence ID" value="MDC7226940.1"/>
    <property type="molecule type" value="Genomic_DNA"/>
</dbReference>
<evidence type="ECO:0000256" key="7">
    <source>
        <dbReference type="ARBA" id="ARBA00044951"/>
    </source>
</evidence>
<proteinExistence type="inferred from homology"/>
<dbReference type="GO" id="GO:0046872">
    <property type="term" value="F:metal ion binding"/>
    <property type="evidence" value="ECO:0007669"/>
    <property type="project" value="UniProtKB-KW"/>
</dbReference>
<comment type="cofactor">
    <cofactor evidence="1">
        <name>Mn(2+)</name>
        <dbReference type="ChEBI" id="CHEBI:29035"/>
    </cofactor>
</comment>
<evidence type="ECO:0000313" key="10">
    <source>
        <dbReference type="Proteomes" id="UP001221217"/>
    </source>
</evidence>
<evidence type="ECO:0000313" key="9">
    <source>
        <dbReference type="EMBL" id="MDC7226940.1"/>
    </source>
</evidence>
<comment type="similarity">
    <text evidence="7">Belongs to the D-lyxose ketol-isomerase family.</text>
</comment>
<evidence type="ECO:0000256" key="2">
    <source>
        <dbReference type="ARBA" id="ARBA00022723"/>
    </source>
</evidence>
<dbReference type="Gene3D" id="2.60.120.10">
    <property type="entry name" value="Jelly Rolls"/>
    <property type="match status" value="1"/>
</dbReference>
<evidence type="ECO:0000256" key="8">
    <source>
        <dbReference type="ARBA" id="ARBA00044972"/>
    </source>
</evidence>
<accession>A0AAJ1MMT3</accession>
<keyword evidence="4 9" id="KW-0413">Isomerase</keyword>
<evidence type="ECO:0000256" key="6">
    <source>
        <dbReference type="ARBA" id="ARBA00044907"/>
    </source>
</evidence>
<keyword evidence="5" id="KW-0119">Carbohydrate metabolism</keyword>
<reference evidence="9 10" key="1">
    <citation type="submission" date="2022-12" db="EMBL/GenBank/DDBJ databases">
        <title>Metagenome assembled genome from gulf of manar.</title>
        <authorList>
            <person name="Kohli P."/>
            <person name="Pk S."/>
            <person name="Venkata Ramana C."/>
            <person name="Sasikala C."/>
        </authorList>
    </citation>
    <scope>NUCLEOTIDE SEQUENCE [LARGE SCALE GENOMIC DNA]</scope>
    <source>
        <strain evidence="9">JB008</strain>
    </source>
</reference>
<evidence type="ECO:0000256" key="1">
    <source>
        <dbReference type="ARBA" id="ARBA00001936"/>
    </source>
</evidence>
<keyword evidence="3" id="KW-0464">Manganese</keyword>
<evidence type="ECO:0000256" key="3">
    <source>
        <dbReference type="ARBA" id="ARBA00023211"/>
    </source>
</evidence>